<evidence type="ECO:0000313" key="1">
    <source>
        <dbReference type="EMBL" id="UTY28853.1"/>
    </source>
</evidence>
<protein>
    <submittedName>
        <fullName evidence="1">Uncharacterized protein</fullName>
    </submittedName>
</protein>
<evidence type="ECO:0000313" key="2">
    <source>
        <dbReference type="Proteomes" id="UP001059401"/>
    </source>
</evidence>
<organism evidence="1 2">
    <name type="scientific">Treponema putidum</name>
    <dbReference type="NCBI Taxonomy" id="221027"/>
    <lineage>
        <taxon>Bacteria</taxon>
        <taxon>Pseudomonadati</taxon>
        <taxon>Spirochaetota</taxon>
        <taxon>Spirochaetia</taxon>
        <taxon>Spirochaetales</taxon>
        <taxon>Treponemataceae</taxon>
        <taxon>Treponema</taxon>
    </lineage>
</organism>
<accession>A0ABY5HTV9</accession>
<dbReference type="InterPro" id="IPR029058">
    <property type="entry name" value="AB_hydrolase_fold"/>
</dbReference>
<dbReference type="Gene3D" id="3.40.50.1820">
    <property type="entry name" value="alpha/beta hydrolase"/>
    <property type="match status" value="1"/>
</dbReference>
<dbReference type="EMBL" id="CP038802">
    <property type="protein sequence ID" value="UTY28853.1"/>
    <property type="molecule type" value="Genomic_DNA"/>
</dbReference>
<proteinExistence type="predicted"/>
<dbReference type="Proteomes" id="UP001059401">
    <property type="component" value="Chromosome"/>
</dbReference>
<sequence>MQKALFIHGLNSDKNSGTGQVVKTLLEKHGIELIVPSLDILNPEKTLQEVNSLIRKQNVSLIIGHSRRIIIVSPS</sequence>
<dbReference type="RefSeq" id="WP_255804703.1">
    <property type="nucleotide sequence ID" value="NZ_CP038802.1"/>
</dbReference>
<gene>
    <name evidence="1" type="ORF">E4N76_07525</name>
</gene>
<reference evidence="1" key="1">
    <citation type="submission" date="2019-04" db="EMBL/GenBank/DDBJ databases">
        <title>Whole genome sequencing of oral phylogroup 2 treponemes.</title>
        <authorList>
            <person name="Chan Y."/>
            <person name="Zeng H.H."/>
            <person name="Yu X.L."/>
            <person name="Leung W.K."/>
            <person name="Watt R.M."/>
        </authorList>
    </citation>
    <scope>NUCLEOTIDE SEQUENCE</scope>
    <source>
        <strain evidence="1">OMZ 847</strain>
    </source>
</reference>
<keyword evidence="2" id="KW-1185">Reference proteome</keyword>
<name>A0ABY5HTV9_9SPIR</name>